<keyword evidence="7 14" id="KW-0812">Transmembrane</keyword>
<feature type="transmembrane region" description="Helical" evidence="14">
    <location>
        <begin position="103"/>
        <end position="123"/>
    </location>
</feature>
<evidence type="ECO:0000256" key="8">
    <source>
        <dbReference type="ARBA" id="ARBA00022824"/>
    </source>
</evidence>
<feature type="transmembrane region" description="Helical" evidence="14">
    <location>
        <begin position="306"/>
        <end position="328"/>
    </location>
</feature>
<evidence type="ECO:0000256" key="14">
    <source>
        <dbReference type="RuleBase" id="RU364047"/>
    </source>
</evidence>
<dbReference type="Proteomes" id="UP000042958">
    <property type="component" value="Unassembled WGS sequence"/>
</dbReference>
<accession>A0A0F7TT28</accession>
<feature type="transmembrane region" description="Helical" evidence="14">
    <location>
        <begin position="143"/>
        <end position="163"/>
    </location>
</feature>
<dbReference type="PANTHER" id="PTHR12646">
    <property type="entry name" value="NOT56 - RELATED"/>
    <property type="match status" value="1"/>
</dbReference>
<protein>
    <recommendedName>
        <fullName evidence="4 14">Dol-P-Man:Man(5)GlcNAc(2)-PP-Dol alpha-1,3-mannosyltransferase</fullName>
        <ecNumber evidence="3 14">2.4.1.258</ecNumber>
    </recommendedName>
    <alternativeName>
        <fullName evidence="14">Dol-P-Man-dependent alpha(1-3)-mannosyltransferase</fullName>
    </alternativeName>
</protein>
<proteinExistence type="inferred from homology"/>
<evidence type="ECO:0000256" key="13">
    <source>
        <dbReference type="ARBA" id="ARBA00093457"/>
    </source>
</evidence>
<dbReference type="AlphaFoldDB" id="A0A0F7TT28"/>
<dbReference type="PANTHER" id="PTHR12646:SF0">
    <property type="entry name" value="DOL-P-MAN:MAN(5)GLCNAC(2)-PP-DOL ALPHA-1,3-MANNOSYLTRANSFERASE"/>
    <property type="match status" value="1"/>
</dbReference>
<feature type="transmembrane region" description="Helical" evidence="14">
    <location>
        <begin position="175"/>
        <end position="201"/>
    </location>
</feature>
<dbReference type="Pfam" id="PF05208">
    <property type="entry name" value="ALG3"/>
    <property type="match status" value="1"/>
</dbReference>
<evidence type="ECO:0000256" key="12">
    <source>
        <dbReference type="ARBA" id="ARBA00049506"/>
    </source>
</evidence>
<comment type="similarity">
    <text evidence="13">Belongs to the glycosyltransferase ALG3 family.</text>
</comment>
<evidence type="ECO:0000256" key="7">
    <source>
        <dbReference type="ARBA" id="ARBA00022692"/>
    </source>
</evidence>
<dbReference type="STRING" id="104259.A0A0F7TT28"/>
<evidence type="ECO:0000256" key="11">
    <source>
        <dbReference type="ARBA" id="ARBA00044743"/>
    </source>
</evidence>
<comment type="catalytic activity">
    <reaction evidence="12 14">
        <text>an alpha-D-Man-(1-&gt;2)-alpha-D-Man-(1-&gt;2)-alpha-D-Man-(1-&gt;3)-[alpha-D-Man-(1-&gt;6)]-beta-D-Man-(1-&gt;4)-beta-D-GlcNAc-(1-&gt;4)-alpha-D-GlcNAc-diphospho-di-trans,poly-cis-dolichol + a di-trans,poly-cis-dolichyl beta-D-mannosyl phosphate = an alpha-D-Man-(1-&gt;2)-alpha-D-Man-(1-&gt;2)-alpha-D-Man-(1-&gt;3)-[alpha-D-Man-(1-&gt;3)-alpha-D-Man-(1-&gt;6)]-beta-D-Man-(1-&gt;4)-beta-D-GlcNAc-(1-&gt;4)-alpha-D-GlcNAc-diphospho-di-trans,poly-cis-dolichol + a di-trans,poly-cis-dolichyl phosphate + H(+)</text>
        <dbReference type="Rhea" id="RHEA:29527"/>
        <dbReference type="Rhea" id="RHEA-COMP:19498"/>
        <dbReference type="Rhea" id="RHEA-COMP:19501"/>
        <dbReference type="Rhea" id="RHEA-COMP:19516"/>
        <dbReference type="Rhea" id="RHEA-COMP:19517"/>
        <dbReference type="ChEBI" id="CHEBI:15378"/>
        <dbReference type="ChEBI" id="CHEBI:57683"/>
        <dbReference type="ChEBI" id="CHEBI:58211"/>
        <dbReference type="ChEBI" id="CHEBI:132515"/>
        <dbReference type="ChEBI" id="CHEBI:132516"/>
        <dbReference type="EC" id="2.4.1.258"/>
    </reaction>
    <physiologicalReaction direction="left-to-right" evidence="12 14">
        <dbReference type="Rhea" id="RHEA:29528"/>
    </physiologicalReaction>
</comment>
<sequence>MSNPWIKFIRTALTHPKHTPWILALLFLGDAALCALVIWMISYTEIDWSTYMQQVSLYIAGKRDYTAIKGSTGPLVYPAAHVYIYTLLHNLTDGGRDILLGQILFAGLYLATLIVVMACYRQVEVPPYLYPLLVLSKRLHSIFMLRLFNDGIAAFAMWVAIYLCMKQKWTAGIAIWSLGVGVKMTLVLLVPGIAIITLLSLGLVQSIVLGAMAVLIQVLLAIPFLQENPVGYLSKAFELSRQFMFKWTVNWRFVGEETFLSREFSLGLLALHISLMAIFSTVWVKPSGTNVVRFLLGSIQGHQPRVALSRSFIMTVLLSSLAIGLLCARSLHYQFFAYLAWATPFLLWRVGLHPILIYIAWALQEWAWNVYPSTSASSLVVVLSLVLQVLGVLVNGLGEVDSRLSRAGGRKKAGAK</sequence>
<feature type="transmembrane region" description="Helical" evidence="14">
    <location>
        <begin position="266"/>
        <end position="286"/>
    </location>
</feature>
<evidence type="ECO:0000256" key="1">
    <source>
        <dbReference type="ARBA" id="ARBA00004477"/>
    </source>
</evidence>
<gene>
    <name evidence="15" type="ORF">PMG11_07236</name>
</gene>
<comment type="function">
    <text evidence="11 14">Dol-P-Man:Man(5)GlcNAc(2)-PP-Dol alpha-1,3-mannosyltransferase that operates in the biosynthetic pathway of dolichol-linked oligosaccharides, the glycan precursors employed in protein asparagine (N)-glycosylation. The assembly of dolichol-linked oligosaccharides begins on the cytosolic side of the endoplasmic reticulum membrane and finishes in its lumen. The sequential addition of sugars to dolichol pyrophosphate produces dolichol-linked oligosaccharides containing fourteen sugars, including two GlcNAcs, nine mannoses and three glucoses. Once assembled, the oligosaccharide is transferred from the lipid to nascent proteins by oligosaccharyltransferases. In the lumen of the endoplasmic reticulum, adds the first dolichyl beta-D-mannosyl phosphate derived mannose in an alpha-1,3 linkage to Man(5)GlcNAc(2)-PP-dolichol to produce Man(6)GlcNAc(2)-PP-dolichol.</text>
</comment>
<evidence type="ECO:0000313" key="15">
    <source>
        <dbReference type="EMBL" id="CEJ58585.1"/>
    </source>
</evidence>
<dbReference type="GO" id="GO:0005789">
    <property type="term" value="C:endoplasmic reticulum membrane"/>
    <property type="evidence" value="ECO:0007669"/>
    <property type="project" value="UniProtKB-SubCell"/>
</dbReference>
<keyword evidence="8 14" id="KW-0256">Endoplasmic reticulum</keyword>
<evidence type="ECO:0000256" key="10">
    <source>
        <dbReference type="ARBA" id="ARBA00023136"/>
    </source>
</evidence>
<dbReference type="EC" id="2.4.1.258" evidence="3 14"/>
<feature type="transmembrane region" description="Helical" evidence="14">
    <location>
        <begin position="21"/>
        <end position="42"/>
    </location>
</feature>
<evidence type="ECO:0000256" key="6">
    <source>
        <dbReference type="ARBA" id="ARBA00022679"/>
    </source>
</evidence>
<keyword evidence="10 14" id="KW-0472">Membrane</keyword>
<keyword evidence="6 14" id="KW-0808">Transferase</keyword>
<dbReference type="EMBL" id="CDHK01000006">
    <property type="protein sequence ID" value="CEJ58585.1"/>
    <property type="molecule type" value="Genomic_DNA"/>
</dbReference>
<evidence type="ECO:0000256" key="2">
    <source>
        <dbReference type="ARBA" id="ARBA00004922"/>
    </source>
</evidence>
<evidence type="ECO:0000256" key="4">
    <source>
        <dbReference type="ARBA" id="ARBA00015561"/>
    </source>
</evidence>
<evidence type="ECO:0000313" key="16">
    <source>
        <dbReference type="Proteomes" id="UP000042958"/>
    </source>
</evidence>
<comment type="pathway">
    <text evidence="2 14">Protein modification; protein glycosylation.</text>
</comment>
<feature type="transmembrane region" description="Helical" evidence="14">
    <location>
        <begin position="207"/>
        <end position="225"/>
    </location>
</feature>
<comment type="subcellular location">
    <subcellularLocation>
        <location evidence="1 14">Endoplasmic reticulum membrane</location>
        <topology evidence="1 14">Multi-pass membrane protein</topology>
    </subcellularLocation>
</comment>
<evidence type="ECO:0000256" key="5">
    <source>
        <dbReference type="ARBA" id="ARBA00022676"/>
    </source>
</evidence>
<dbReference type="GO" id="GO:0052925">
    <property type="term" value="F:dol-P-Man:Man(5)GlcNAc(2)-PP-Dol alpha-1,3-mannosyltransferase activity"/>
    <property type="evidence" value="ECO:0007669"/>
    <property type="project" value="UniProtKB-EC"/>
</dbReference>
<name>A0A0F7TT28_PENBI</name>
<keyword evidence="5 14" id="KW-0328">Glycosyltransferase</keyword>
<evidence type="ECO:0000256" key="9">
    <source>
        <dbReference type="ARBA" id="ARBA00022989"/>
    </source>
</evidence>
<dbReference type="OrthoDB" id="20028at2759"/>
<keyword evidence="16" id="KW-1185">Reference proteome</keyword>
<dbReference type="UniPathway" id="UPA00378"/>
<organism evidence="15 16">
    <name type="scientific">Penicillium brasilianum</name>
    <dbReference type="NCBI Taxonomy" id="104259"/>
    <lineage>
        <taxon>Eukaryota</taxon>
        <taxon>Fungi</taxon>
        <taxon>Dikarya</taxon>
        <taxon>Ascomycota</taxon>
        <taxon>Pezizomycotina</taxon>
        <taxon>Eurotiomycetes</taxon>
        <taxon>Eurotiomycetidae</taxon>
        <taxon>Eurotiales</taxon>
        <taxon>Aspergillaceae</taxon>
        <taxon>Penicillium</taxon>
    </lineage>
</organism>
<feature type="transmembrane region" description="Helical" evidence="14">
    <location>
        <begin position="335"/>
        <end position="363"/>
    </location>
</feature>
<feature type="transmembrane region" description="Helical" evidence="14">
    <location>
        <begin position="375"/>
        <end position="397"/>
    </location>
</feature>
<evidence type="ECO:0000256" key="3">
    <source>
        <dbReference type="ARBA" id="ARBA00011964"/>
    </source>
</evidence>
<dbReference type="InterPro" id="IPR007873">
    <property type="entry name" value="Glycosyltransferase_ALG3"/>
</dbReference>
<keyword evidence="9 14" id="KW-1133">Transmembrane helix</keyword>
<feature type="transmembrane region" description="Helical" evidence="14">
    <location>
        <begin position="75"/>
        <end position="91"/>
    </location>
</feature>
<reference evidence="16" key="1">
    <citation type="journal article" date="2015" name="Genome Announc.">
        <title>Draft genome sequence of the fungus Penicillium brasilianum MG11.</title>
        <authorList>
            <person name="Horn F."/>
            <person name="Linde J."/>
            <person name="Mattern D.J."/>
            <person name="Walther G."/>
            <person name="Guthke R."/>
            <person name="Brakhage A.A."/>
            <person name="Valiante V."/>
        </authorList>
    </citation>
    <scope>NUCLEOTIDE SEQUENCE [LARGE SCALE GENOMIC DNA]</scope>
    <source>
        <strain evidence="16">MG11</strain>
    </source>
</reference>